<gene>
    <name evidence="1" type="ORF">TNIN_472441</name>
</gene>
<dbReference type="AlphaFoldDB" id="A0A8X6XDJ7"/>
<protein>
    <submittedName>
        <fullName evidence="1">Uncharacterized protein</fullName>
    </submittedName>
</protein>
<evidence type="ECO:0000313" key="2">
    <source>
        <dbReference type="Proteomes" id="UP000886998"/>
    </source>
</evidence>
<proteinExistence type="predicted"/>
<evidence type="ECO:0000313" key="1">
    <source>
        <dbReference type="EMBL" id="GFY51620.1"/>
    </source>
</evidence>
<sequence>MTLLKKDWSWPSGGCRHQLGGQWVMDLKSFAVITKANEHQIQSNFEILKYQDEEMIGKKLSAIAPEDVGLLPVGPRKNVASNWGFEEKERLKEKIRGQIINGIHSEALLRIIFFELNMRRCYRKSSGR</sequence>
<name>A0A8X6XDJ7_9ARAC</name>
<dbReference type="EMBL" id="BMAV01008221">
    <property type="protein sequence ID" value="GFY51620.1"/>
    <property type="molecule type" value="Genomic_DNA"/>
</dbReference>
<comment type="caution">
    <text evidence="1">The sequence shown here is derived from an EMBL/GenBank/DDBJ whole genome shotgun (WGS) entry which is preliminary data.</text>
</comment>
<accession>A0A8X6XDJ7</accession>
<reference evidence="1" key="1">
    <citation type="submission" date="2020-08" db="EMBL/GenBank/DDBJ databases">
        <title>Multicomponent nature underlies the extraordinary mechanical properties of spider dragline silk.</title>
        <authorList>
            <person name="Kono N."/>
            <person name="Nakamura H."/>
            <person name="Mori M."/>
            <person name="Yoshida Y."/>
            <person name="Ohtoshi R."/>
            <person name="Malay A.D."/>
            <person name="Moran D.A.P."/>
            <person name="Tomita M."/>
            <person name="Numata K."/>
            <person name="Arakawa K."/>
        </authorList>
    </citation>
    <scope>NUCLEOTIDE SEQUENCE</scope>
</reference>
<organism evidence="1 2">
    <name type="scientific">Trichonephila inaurata madagascariensis</name>
    <dbReference type="NCBI Taxonomy" id="2747483"/>
    <lineage>
        <taxon>Eukaryota</taxon>
        <taxon>Metazoa</taxon>
        <taxon>Ecdysozoa</taxon>
        <taxon>Arthropoda</taxon>
        <taxon>Chelicerata</taxon>
        <taxon>Arachnida</taxon>
        <taxon>Araneae</taxon>
        <taxon>Araneomorphae</taxon>
        <taxon>Entelegynae</taxon>
        <taxon>Araneoidea</taxon>
        <taxon>Nephilidae</taxon>
        <taxon>Trichonephila</taxon>
        <taxon>Trichonephila inaurata</taxon>
    </lineage>
</organism>
<dbReference type="Proteomes" id="UP000886998">
    <property type="component" value="Unassembled WGS sequence"/>
</dbReference>
<keyword evidence="2" id="KW-1185">Reference proteome</keyword>